<reference evidence="3 4" key="1">
    <citation type="journal article" date="2006" name="Science">
        <title>Phytophthora genome sequences uncover evolutionary origins and mechanisms of pathogenesis.</title>
        <authorList>
            <person name="Tyler B.M."/>
            <person name="Tripathy S."/>
            <person name="Zhang X."/>
            <person name="Dehal P."/>
            <person name="Jiang R.H."/>
            <person name="Aerts A."/>
            <person name="Arredondo F.D."/>
            <person name="Baxter L."/>
            <person name="Bensasson D."/>
            <person name="Beynon J.L."/>
            <person name="Chapman J."/>
            <person name="Damasceno C.M."/>
            <person name="Dorrance A.E."/>
            <person name="Dou D."/>
            <person name="Dickerman A.W."/>
            <person name="Dubchak I.L."/>
            <person name="Garbelotto M."/>
            <person name="Gijzen M."/>
            <person name="Gordon S.G."/>
            <person name="Govers F."/>
            <person name="Grunwald N.J."/>
            <person name="Huang W."/>
            <person name="Ivors K.L."/>
            <person name="Jones R.W."/>
            <person name="Kamoun S."/>
            <person name="Krampis K."/>
            <person name="Lamour K.H."/>
            <person name="Lee M.K."/>
            <person name="McDonald W.H."/>
            <person name="Medina M."/>
            <person name="Meijer H.J."/>
            <person name="Nordberg E.K."/>
            <person name="Maclean D.J."/>
            <person name="Ospina-Giraldo M.D."/>
            <person name="Morris P.F."/>
            <person name="Phuntumart V."/>
            <person name="Putnam N.H."/>
            <person name="Rash S."/>
            <person name="Rose J.K."/>
            <person name="Sakihama Y."/>
            <person name="Salamov A.A."/>
            <person name="Savidor A."/>
            <person name="Scheuring C.F."/>
            <person name="Smith B.M."/>
            <person name="Sobral B.W."/>
            <person name="Terry A."/>
            <person name="Torto-Alalibo T.A."/>
            <person name="Win J."/>
            <person name="Xu Z."/>
            <person name="Zhang H."/>
            <person name="Grigoriev I.V."/>
            <person name="Rokhsar D.S."/>
            <person name="Boore J.L."/>
        </authorList>
    </citation>
    <scope>NUCLEOTIDE SEQUENCE [LARGE SCALE GENOMIC DNA]</scope>
    <source>
        <strain evidence="3 4">P6497</strain>
    </source>
</reference>
<evidence type="ECO:0000259" key="2">
    <source>
        <dbReference type="Pfam" id="PF12146"/>
    </source>
</evidence>
<dbReference type="Proteomes" id="UP000002640">
    <property type="component" value="Unassembled WGS sequence"/>
</dbReference>
<proteinExistence type="predicted"/>
<feature type="compositionally biased region" description="Basic and acidic residues" evidence="1">
    <location>
        <begin position="81"/>
        <end position="92"/>
    </location>
</feature>
<dbReference type="PANTHER" id="PTHR43358">
    <property type="entry name" value="ALPHA/BETA-HYDROLASE"/>
    <property type="match status" value="1"/>
</dbReference>
<dbReference type="KEGG" id="psoj:PHYSODRAFT_307213"/>
<feature type="compositionally biased region" description="Basic and acidic residues" evidence="1">
    <location>
        <begin position="41"/>
        <end position="55"/>
    </location>
</feature>
<dbReference type="InterPro" id="IPR029058">
    <property type="entry name" value="AB_hydrolase_fold"/>
</dbReference>
<dbReference type="EMBL" id="JH159164">
    <property type="protein sequence ID" value="EGZ06189.1"/>
    <property type="molecule type" value="Genomic_DNA"/>
</dbReference>
<feature type="domain" description="Serine aminopeptidase S33" evidence="2">
    <location>
        <begin position="186"/>
        <end position="290"/>
    </location>
</feature>
<name>G5ADD6_PHYSP</name>
<feature type="compositionally biased region" description="Low complexity" evidence="1">
    <location>
        <begin position="603"/>
        <end position="623"/>
    </location>
</feature>
<accession>G5ADD6</accession>
<sequence length="623" mass="67370">MGNSESREASSSGSSSSRPVRRSLPPQSSVDSSDMGGPGIRGERRSASMPSDRDVAAAANRRHVPRPRRSRRPPSSSSSSSDDRMQQERGGIERGQQATEEASSQLSYWYLIKHGYTELVHLIIRPPRTDYDQEDLGPDEFSFAGRAFVREDFVVVNDRRQKLVCSHWRPAPSSAAPSAQELMPCVVYLHGNSSCRLEALGVLRTCLAAGLTVAAFDTAGCGKSDGEYISLGYYERDDLRDVVTHLRAKRNVGAVALWGRSMGAATALLHADRDPSIAGIVVDSAFASLEQLVEEVVERGRQEGLTLPGFLVKIVLKFIRSSVKKRAHFDLRRLAPIDHAPVSFVPALFVAAEHDSFVAPHHSDQIFAAYGGDKNLVKVDGDHNSSRPQFLLDSAAIFLQTALQVDAATTAQPSGFADGLTAGGGRAPWEGAMGRTSSLSMCSSPASSYRMTQDLDARYSGKTSMLVPMEPWSCPSCTFVNRPLSMQVRAACISATSWVQYNANICFVLSIQCEMCRNIYLPDDDEDDDDDEAEDAGDEEDDALANEAARRRALTTGGVRPSPAPTQSRSGVSRRRTMEAVPSPCPSFVSSTSAQRPARSERSVGVATVTTAPTSVSSRTSSP</sequence>
<keyword evidence="4" id="KW-1185">Reference proteome</keyword>
<organism evidence="3 4">
    <name type="scientific">Phytophthora sojae (strain P6497)</name>
    <name type="common">Soybean stem and root rot agent</name>
    <name type="synonym">Phytophthora megasperma f. sp. glycines</name>
    <dbReference type="NCBI Taxonomy" id="1094619"/>
    <lineage>
        <taxon>Eukaryota</taxon>
        <taxon>Sar</taxon>
        <taxon>Stramenopiles</taxon>
        <taxon>Oomycota</taxon>
        <taxon>Peronosporomycetes</taxon>
        <taxon>Peronosporales</taxon>
        <taxon>Peronosporaceae</taxon>
        <taxon>Phytophthora</taxon>
    </lineage>
</organism>
<feature type="region of interest" description="Disordered" evidence="1">
    <location>
        <begin position="1"/>
        <end position="99"/>
    </location>
</feature>
<feature type="compositionally biased region" description="Low complexity" evidence="1">
    <location>
        <begin position="9"/>
        <end position="29"/>
    </location>
</feature>
<dbReference type="InParanoid" id="G5ADD6"/>
<dbReference type="GeneID" id="20642848"/>
<protein>
    <recommendedName>
        <fullName evidence="2">Serine aminopeptidase S33 domain-containing protein</fullName>
    </recommendedName>
</protein>
<feature type="region of interest" description="Disordered" evidence="1">
    <location>
        <begin position="524"/>
        <end position="623"/>
    </location>
</feature>
<dbReference type="SMR" id="G5ADD6"/>
<dbReference type="STRING" id="1094619.G5ADD6"/>
<feature type="compositionally biased region" description="Acidic residues" evidence="1">
    <location>
        <begin position="524"/>
        <end position="544"/>
    </location>
</feature>
<dbReference type="Pfam" id="PF12146">
    <property type="entry name" value="Hydrolase_4"/>
    <property type="match status" value="1"/>
</dbReference>
<dbReference type="Gene3D" id="3.40.50.1820">
    <property type="entry name" value="alpha/beta hydrolase"/>
    <property type="match status" value="1"/>
</dbReference>
<dbReference type="AlphaFoldDB" id="G5ADD6"/>
<evidence type="ECO:0000313" key="3">
    <source>
        <dbReference type="EMBL" id="EGZ06189.1"/>
    </source>
</evidence>
<dbReference type="SUPFAM" id="SSF53474">
    <property type="entry name" value="alpha/beta-Hydrolases"/>
    <property type="match status" value="1"/>
</dbReference>
<dbReference type="PANTHER" id="PTHR43358:SF4">
    <property type="entry name" value="ALPHA_BETA HYDROLASE FOLD-1 DOMAIN-CONTAINING PROTEIN"/>
    <property type="match status" value="1"/>
</dbReference>
<evidence type="ECO:0000313" key="4">
    <source>
        <dbReference type="Proteomes" id="UP000002640"/>
    </source>
</evidence>
<dbReference type="OMA" id="QLSYWYL"/>
<dbReference type="RefSeq" id="XP_009538086.1">
    <property type="nucleotide sequence ID" value="XM_009539791.1"/>
</dbReference>
<evidence type="ECO:0000256" key="1">
    <source>
        <dbReference type="SAM" id="MobiDB-lite"/>
    </source>
</evidence>
<feature type="compositionally biased region" description="Basic residues" evidence="1">
    <location>
        <begin position="60"/>
        <end position="72"/>
    </location>
</feature>
<dbReference type="InterPro" id="IPR052920">
    <property type="entry name" value="DNA-binding_regulatory"/>
</dbReference>
<gene>
    <name evidence="3" type="ORF">PHYSODRAFT_307213</name>
</gene>
<dbReference type="InterPro" id="IPR022742">
    <property type="entry name" value="Hydrolase_4"/>
</dbReference>